<sequence length="406" mass="47072">MANRILPSDHTLPGVYYSIKKLVKDLGLSVEKIHACKNGCMLYWKDDVDLEYCKFSGDGRYFLAQRRDPHRKKSPYVVFRYLLLTPRQQRLYSSRATTEHMTWHATHRQQRVRCVIYPMLKRESILNGCILILQKSCVMFGCAFAHMVLRRTTVNDLPTYGMASGWSTAGVMGCPVCMDDTRVFHLQHGDQILDRVVNISFAVEILLLLPDEVMDIKEKTKDNINARRDLIIICNCPELELDEHRPNVMPKAVYTVGKRQKRRVCEWIRSLKFPDGYTSHLANCVDMTEIRMETNAIQVDVPLERFLRELKKKVKNKAYIETSIVEAYIVEEIGMFTSQYFEPDMQSKRSMPQKNNECTSSNDGFQVFIFNYPSRASGVMKKRWLDGPEGHIIETYILTNCEVVTP</sequence>
<dbReference type="PANTHER" id="PTHR10775:SF185">
    <property type="entry name" value="OS08G0208400 PROTEIN"/>
    <property type="match status" value="1"/>
</dbReference>
<dbReference type="InterPro" id="IPR025452">
    <property type="entry name" value="DUF4218"/>
</dbReference>
<name>A0AAW2RSK5_9LAMI</name>
<organism evidence="2">
    <name type="scientific">Sesamum calycinum</name>
    <dbReference type="NCBI Taxonomy" id="2727403"/>
    <lineage>
        <taxon>Eukaryota</taxon>
        <taxon>Viridiplantae</taxon>
        <taxon>Streptophyta</taxon>
        <taxon>Embryophyta</taxon>
        <taxon>Tracheophyta</taxon>
        <taxon>Spermatophyta</taxon>
        <taxon>Magnoliopsida</taxon>
        <taxon>eudicotyledons</taxon>
        <taxon>Gunneridae</taxon>
        <taxon>Pentapetalae</taxon>
        <taxon>asterids</taxon>
        <taxon>lamiids</taxon>
        <taxon>Lamiales</taxon>
        <taxon>Pedaliaceae</taxon>
        <taxon>Sesamum</taxon>
    </lineage>
</organism>
<evidence type="ECO:0000259" key="1">
    <source>
        <dbReference type="Pfam" id="PF13960"/>
    </source>
</evidence>
<comment type="caution">
    <text evidence="2">The sequence shown here is derived from an EMBL/GenBank/DDBJ whole genome shotgun (WGS) entry which is preliminary data.</text>
</comment>
<accession>A0AAW2RSK5</accession>
<protein>
    <recommendedName>
        <fullName evidence="1">DUF4218 domain-containing protein</fullName>
    </recommendedName>
</protein>
<reference evidence="2" key="2">
    <citation type="journal article" date="2024" name="Plant">
        <title>Genomic evolution and insights into agronomic trait innovations of Sesamum species.</title>
        <authorList>
            <person name="Miao H."/>
            <person name="Wang L."/>
            <person name="Qu L."/>
            <person name="Liu H."/>
            <person name="Sun Y."/>
            <person name="Le M."/>
            <person name="Wang Q."/>
            <person name="Wei S."/>
            <person name="Zheng Y."/>
            <person name="Lin W."/>
            <person name="Duan Y."/>
            <person name="Cao H."/>
            <person name="Xiong S."/>
            <person name="Wang X."/>
            <person name="Wei L."/>
            <person name="Li C."/>
            <person name="Ma Q."/>
            <person name="Ju M."/>
            <person name="Zhao R."/>
            <person name="Li G."/>
            <person name="Mu C."/>
            <person name="Tian Q."/>
            <person name="Mei H."/>
            <person name="Zhang T."/>
            <person name="Gao T."/>
            <person name="Zhang H."/>
        </authorList>
    </citation>
    <scope>NUCLEOTIDE SEQUENCE</scope>
    <source>
        <strain evidence="2">KEN8</strain>
    </source>
</reference>
<gene>
    <name evidence="2" type="ORF">Scaly_0580000</name>
</gene>
<feature type="domain" description="DUF4218" evidence="1">
    <location>
        <begin position="301"/>
        <end position="355"/>
    </location>
</feature>
<dbReference type="PANTHER" id="PTHR10775">
    <property type="entry name" value="OS08G0208400 PROTEIN"/>
    <property type="match status" value="1"/>
</dbReference>
<dbReference type="AlphaFoldDB" id="A0AAW2RSK5"/>
<dbReference type="EMBL" id="JACGWM010000003">
    <property type="protein sequence ID" value="KAL0382927.1"/>
    <property type="molecule type" value="Genomic_DNA"/>
</dbReference>
<proteinExistence type="predicted"/>
<evidence type="ECO:0000313" key="2">
    <source>
        <dbReference type="EMBL" id="KAL0382927.1"/>
    </source>
</evidence>
<reference evidence="2" key="1">
    <citation type="submission" date="2020-06" db="EMBL/GenBank/DDBJ databases">
        <authorList>
            <person name="Li T."/>
            <person name="Hu X."/>
            <person name="Zhang T."/>
            <person name="Song X."/>
            <person name="Zhang H."/>
            <person name="Dai N."/>
            <person name="Sheng W."/>
            <person name="Hou X."/>
            <person name="Wei L."/>
        </authorList>
    </citation>
    <scope>NUCLEOTIDE SEQUENCE</scope>
    <source>
        <strain evidence="2">KEN8</strain>
        <tissue evidence="2">Leaf</tissue>
    </source>
</reference>
<dbReference type="Pfam" id="PF13960">
    <property type="entry name" value="DUF4218"/>
    <property type="match status" value="1"/>
</dbReference>